<evidence type="ECO:0000259" key="2">
    <source>
        <dbReference type="Pfam" id="PF03732"/>
    </source>
</evidence>
<dbReference type="STRING" id="55188.A0A2H5PY29"/>
<accession>A0A2H5PY29</accession>
<protein>
    <recommendedName>
        <fullName evidence="2">Retrotransposon gag domain-containing protein</fullName>
    </recommendedName>
</protein>
<evidence type="ECO:0000313" key="4">
    <source>
        <dbReference type="Proteomes" id="UP000236630"/>
    </source>
</evidence>
<dbReference type="AlphaFoldDB" id="A0A2H5PY29"/>
<dbReference type="Pfam" id="PF03732">
    <property type="entry name" value="Retrotrans_gag"/>
    <property type="match status" value="1"/>
</dbReference>
<evidence type="ECO:0000313" key="3">
    <source>
        <dbReference type="EMBL" id="GAY57264.1"/>
    </source>
</evidence>
<keyword evidence="4" id="KW-1185">Reference proteome</keyword>
<sequence length="387" mass="44718">MAMIIIKTVEVVGSGECADCALTNIKPSKAFSGLRVTIDCKSENGNGEFKTRRAGELDVDGKFKASLPEEIVENGKLKEECYALLHSASGTPCPAYDGLESSKLVLKEKSNEKHTFGLAKYISMRRRGRPRTRSIAELGSPPQTENREEPLEETVGFVANVARREVEVRTSTQNTIERARDLRATTFEGTTDPVSSESWLIKLRRIFDVMRCTDEERLSFTEFLLEGNAYHWWMSVLRRYGEHGAITWADFQREFTDKFFPVVYQEDMMNEFMSLVQGSMTVEEYERKFSELLRFSQFIVPNEREKCRRFEWSLREDIRTIVIGTECTDFGTLVRVATRIETSRREAQRAEPQQHKRGPTWPVSEPSSRTQRREIEYRDFSTSQQYN</sequence>
<comment type="caution">
    <text evidence="3">The sequence shown here is derived from an EMBL/GenBank/DDBJ whole genome shotgun (WGS) entry which is preliminary data.</text>
</comment>
<name>A0A2H5PY29_CITUN</name>
<feature type="region of interest" description="Disordered" evidence="1">
    <location>
        <begin position="130"/>
        <end position="150"/>
    </location>
</feature>
<organism evidence="3 4">
    <name type="scientific">Citrus unshiu</name>
    <name type="common">Satsuma mandarin</name>
    <name type="synonym">Citrus nobilis var. unshiu</name>
    <dbReference type="NCBI Taxonomy" id="55188"/>
    <lineage>
        <taxon>Eukaryota</taxon>
        <taxon>Viridiplantae</taxon>
        <taxon>Streptophyta</taxon>
        <taxon>Embryophyta</taxon>
        <taxon>Tracheophyta</taxon>
        <taxon>Spermatophyta</taxon>
        <taxon>Magnoliopsida</taxon>
        <taxon>eudicotyledons</taxon>
        <taxon>Gunneridae</taxon>
        <taxon>Pentapetalae</taxon>
        <taxon>rosids</taxon>
        <taxon>malvids</taxon>
        <taxon>Sapindales</taxon>
        <taxon>Rutaceae</taxon>
        <taxon>Aurantioideae</taxon>
        <taxon>Citrus</taxon>
    </lineage>
</organism>
<dbReference type="PANTHER" id="PTHR33935">
    <property type="entry name" value="OS10G0148100 PROTEIN"/>
    <property type="match status" value="1"/>
</dbReference>
<gene>
    <name evidence="3" type="ORF">CUMW_178110</name>
</gene>
<reference evidence="3 4" key="1">
    <citation type="journal article" date="2017" name="Front. Genet.">
        <title>Draft sequencing of the heterozygous diploid genome of Satsuma (Citrus unshiu Marc.) using a hybrid assembly approach.</title>
        <authorList>
            <person name="Shimizu T."/>
            <person name="Tanizawa Y."/>
            <person name="Mochizuki T."/>
            <person name="Nagasaki H."/>
            <person name="Yoshioka T."/>
            <person name="Toyoda A."/>
            <person name="Fujiyama A."/>
            <person name="Kaminuma E."/>
            <person name="Nakamura Y."/>
        </authorList>
    </citation>
    <scope>NUCLEOTIDE SEQUENCE [LARGE SCALE GENOMIC DNA]</scope>
    <source>
        <strain evidence="4">cv. Miyagawa wase</strain>
    </source>
</reference>
<proteinExistence type="predicted"/>
<feature type="compositionally biased region" description="Basic and acidic residues" evidence="1">
    <location>
        <begin position="343"/>
        <end position="354"/>
    </location>
</feature>
<dbReference type="Proteomes" id="UP000236630">
    <property type="component" value="Unassembled WGS sequence"/>
</dbReference>
<dbReference type="PANTHER" id="PTHR33935:SF22">
    <property type="entry name" value="OS10G0149400 PROTEIN"/>
    <property type="match status" value="1"/>
</dbReference>
<dbReference type="EMBL" id="BDQV01000157">
    <property type="protein sequence ID" value="GAY57264.1"/>
    <property type="molecule type" value="Genomic_DNA"/>
</dbReference>
<dbReference type="InterPro" id="IPR005162">
    <property type="entry name" value="Retrotrans_gag_dom"/>
</dbReference>
<dbReference type="Pfam" id="PF01190">
    <property type="entry name" value="Pollen_Ole_e_1"/>
    <property type="match status" value="1"/>
</dbReference>
<feature type="domain" description="Retrotransposon gag" evidence="2">
    <location>
        <begin position="221"/>
        <end position="309"/>
    </location>
</feature>
<feature type="region of interest" description="Disordered" evidence="1">
    <location>
        <begin position="343"/>
        <end position="387"/>
    </location>
</feature>
<evidence type="ECO:0000256" key="1">
    <source>
        <dbReference type="SAM" id="MobiDB-lite"/>
    </source>
</evidence>